<dbReference type="SMART" id="SM00355">
    <property type="entry name" value="ZnF_C2H2"/>
    <property type="match status" value="8"/>
</dbReference>
<keyword evidence="9" id="KW-0539">Nucleus</keyword>
<sequence length="660" mass="74407">MCEWLSTAAWCDVQLVCRGRVFSAHRAVLASVSAFLRKILLSCHEEMAPTSIILPDFDLRAMFSVLYYIYNGEVVVPSSTIESFLDIIVTLQIFVDKQILTKIQENSPDLDVEFEKIYTNNPGFGKVYNSKSTFKLGFSYDEELVTIRKERAHISPASVGCGDQKDTVSCVQVQRQRPYLENIHSRQEGRQKKSFLRDSFTETYPRSSRSNGPAGRVPVISNEPYLDTTSAHLMNANCKSTHLLTPKLELTRENLTPVEVAFSKSNMPMIVSDIQSSTTSLVSVESTKDEQDYLPHPPSKVKNSAFANVSKILNSTCAYSLSAYSYNSLKTAFNLELGQSVDSVKGRGIHTSNVGAKTAISNQVMQSPWSPRLPISYRPFRKKLQQKELPNDKNNNVESVLTEVDSKDASEARVKTGVIDTKPPVDPSITESKCEVCKQVFPDPATLSQHAKTHSAPARFTCTECGKTFSQLRNYKYHMSVHRGTKEFAATCTVCGKYFNDRGYLSSHMKIHRNRKEYKCQLCPKSFNQRVAYNMHVRIHTGVKPHVCEQCGKAFSRKMLLKQHARTHSGERPYACTHCDKRFADRSNMTLHLRLHTGVKPFSCTLCPKSFTKKHHLKSHLNYHTGAKPYSCPRCHLAFTQSSNMRTHMKKCNAKGESSS</sequence>
<evidence type="ECO:0000256" key="8">
    <source>
        <dbReference type="ARBA" id="ARBA00023163"/>
    </source>
</evidence>
<dbReference type="GO" id="GO:0005667">
    <property type="term" value="C:transcription regulator complex"/>
    <property type="evidence" value="ECO:0007669"/>
    <property type="project" value="TreeGrafter"/>
</dbReference>
<dbReference type="InterPro" id="IPR011333">
    <property type="entry name" value="SKP1/BTB/POZ_sf"/>
</dbReference>
<feature type="domain" description="BTB" evidence="11">
    <location>
        <begin position="11"/>
        <end position="78"/>
    </location>
</feature>
<evidence type="ECO:0000259" key="12">
    <source>
        <dbReference type="PROSITE" id="PS50157"/>
    </source>
</evidence>
<dbReference type="GO" id="GO:0048598">
    <property type="term" value="P:embryonic morphogenesis"/>
    <property type="evidence" value="ECO:0007669"/>
    <property type="project" value="UniProtKB-ARBA"/>
</dbReference>
<protein>
    <submittedName>
        <fullName evidence="13">(diamondback moth) hypothetical protein</fullName>
    </submittedName>
</protein>
<dbReference type="FunFam" id="3.30.160.60:FF:000996">
    <property type="entry name" value="Zinc finger protein 181"/>
    <property type="match status" value="1"/>
</dbReference>
<evidence type="ECO:0000256" key="6">
    <source>
        <dbReference type="ARBA" id="ARBA00023015"/>
    </source>
</evidence>
<evidence type="ECO:0000256" key="3">
    <source>
        <dbReference type="ARBA" id="ARBA00022737"/>
    </source>
</evidence>
<dbReference type="Gene3D" id="3.30.710.10">
    <property type="entry name" value="Potassium Channel Kv1.1, Chain A"/>
    <property type="match status" value="1"/>
</dbReference>
<dbReference type="FunFam" id="3.30.160.60:FF:000450">
    <property type="entry name" value="PR domain zinc finger protein 14"/>
    <property type="match status" value="1"/>
</dbReference>
<feature type="domain" description="C2H2-type" evidence="12">
    <location>
        <begin position="432"/>
        <end position="459"/>
    </location>
</feature>
<dbReference type="SUPFAM" id="SSF54695">
    <property type="entry name" value="POZ domain"/>
    <property type="match status" value="1"/>
</dbReference>
<keyword evidence="5" id="KW-0862">Zinc</keyword>
<evidence type="ECO:0000313" key="14">
    <source>
        <dbReference type="Proteomes" id="UP000653454"/>
    </source>
</evidence>
<evidence type="ECO:0000256" key="4">
    <source>
        <dbReference type="ARBA" id="ARBA00022771"/>
    </source>
</evidence>
<dbReference type="GO" id="GO:0031519">
    <property type="term" value="C:PcG protein complex"/>
    <property type="evidence" value="ECO:0007669"/>
    <property type="project" value="TreeGrafter"/>
</dbReference>
<feature type="domain" description="C2H2-type" evidence="12">
    <location>
        <begin position="490"/>
        <end position="517"/>
    </location>
</feature>
<keyword evidence="3" id="KW-0677">Repeat</keyword>
<feature type="domain" description="C2H2-type" evidence="12">
    <location>
        <begin position="518"/>
        <end position="545"/>
    </location>
</feature>
<dbReference type="Pfam" id="PF00651">
    <property type="entry name" value="BTB"/>
    <property type="match status" value="1"/>
</dbReference>
<dbReference type="PANTHER" id="PTHR14003">
    <property type="entry name" value="TRANSCRIPTIONAL REPRESSOR PROTEIN YY"/>
    <property type="match status" value="1"/>
</dbReference>
<keyword evidence="4 10" id="KW-0863">Zinc-finger</keyword>
<evidence type="ECO:0000256" key="9">
    <source>
        <dbReference type="ARBA" id="ARBA00023242"/>
    </source>
</evidence>
<dbReference type="SUPFAM" id="SSF57667">
    <property type="entry name" value="beta-beta-alpha zinc fingers"/>
    <property type="match status" value="4"/>
</dbReference>
<dbReference type="EMBL" id="CAJHNJ030000128">
    <property type="protein sequence ID" value="CAG9136213.1"/>
    <property type="molecule type" value="Genomic_DNA"/>
</dbReference>
<evidence type="ECO:0000256" key="2">
    <source>
        <dbReference type="ARBA" id="ARBA00022723"/>
    </source>
</evidence>
<keyword evidence="8" id="KW-0804">Transcription</keyword>
<dbReference type="PROSITE" id="PS50097">
    <property type="entry name" value="BTB"/>
    <property type="match status" value="1"/>
</dbReference>
<dbReference type="FunFam" id="3.30.160.60:FF:000446">
    <property type="entry name" value="Zinc finger protein"/>
    <property type="match status" value="1"/>
</dbReference>
<comment type="subcellular location">
    <subcellularLocation>
        <location evidence="1">Nucleus</location>
    </subcellularLocation>
</comment>
<feature type="domain" description="C2H2-type" evidence="12">
    <location>
        <begin position="630"/>
        <end position="659"/>
    </location>
</feature>
<dbReference type="FunFam" id="3.30.160.60:FF:000100">
    <property type="entry name" value="Zinc finger 45-like"/>
    <property type="match status" value="1"/>
</dbReference>
<evidence type="ECO:0000313" key="13">
    <source>
        <dbReference type="EMBL" id="CAG9136213.1"/>
    </source>
</evidence>
<dbReference type="InterPro" id="IPR000210">
    <property type="entry name" value="BTB/POZ_dom"/>
</dbReference>
<reference evidence="13" key="1">
    <citation type="submission" date="2020-11" db="EMBL/GenBank/DDBJ databases">
        <authorList>
            <person name="Whiteford S."/>
        </authorList>
    </citation>
    <scope>NUCLEOTIDE SEQUENCE</scope>
</reference>
<evidence type="ECO:0000259" key="11">
    <source>
        <dbReference type="PROSITE" id="PS50097"/>
    </source>
</evidence>
<gene>
    <name evidence="13" type="ORF">PLXY2_LOCUS14462</name>
</gene>
<dbReference type="GO" id="GO:0000785">
    <property type="term" value="C:chromatin"/>
    <property type="evidence" value="ECO:0007669"/>
    <property type="project" value="TreeGrafter"/>
</dbReference>
<dbReference type="PANTHER" id="PTHR14003:SF23">
    <property type="entry name" value="ZINC FINGER PROTEIN 143"/>
    <property type="match status" value="1"/>
</dbReference>
<dbReference type="GO" id="GO:0000978">
    <property type="term" value="F:RNA polymerase II cis-regulatory region sequence-specific DNA binding"/>
    <property type="evidence" value="ECO:0007669"/>
    <property type="project" value="TreeGrafter"/>
</dbReference>
<dbReference type="FunFam" id="3.30.160.60:FF:000065">
    <property type="entry name" value="B-cell CLL/lymphoma 6, member B"/>
    <property type="match status" value="1"/>
</dbReference>
<dbReference type="Proteomes" id="UP000653454">
    <property type="component" value="Unassembled WGS sequence"/>
</dbReference>
<feature type="domain" description="C2H2-type" evidence="12">
    <location>
        <begin position="460"/>
        <end position="487"/>
    </location>
</feature>
<evidence type="ECO:0000256" key="10">
    <source>
        <dbReference type="PROSITE-ProRule" id="PRU00042"/>
    </source>
</evidence>
<proteinExistence type="predicted"/>
<keyword evidence="2" id="KW-0479">Metal-binding</keyword>
<keyword evidence="7" id="KW-0238">DNA-binding</keyword>
<dbReference type="InterPro" id="IPR013087">
    <property type="entry name" value="Znf_C2H2_type"/>
</dbReference>
<keyword evidence="6" id="KW-0805">Transcription regulation</keyword>
<dbReference type="InterPro" id="IPR036236">
    <property type="entry name" value="Znf_C2H2_sf"/>
</dbReference>
<accession>A0A8S4G509</accession>
<dbReference type="SMART" id="SM00225">
    <property type="entry name" value="BTB"/>
    <property type="match status" value="1"/>
</dbReference>
<dbReference type="FunFam" id="3.30.160.60:FF:000624">
    <property type="entry name" value="zinc finger protein 697"/>
    <property type="match status" value="1"/>
</dbReference>
<evidence type="ECO:0000256" key="1">
    <source>
        <dbReference type="ARBA" id="ARBA00004123"/>
    </source>
</evidence>
<dbReference type="AlphaFoldDB" id="A0A8S4G509"/>
<feature type="domain" description="C2H2-type" evidence="12">
    <location>
        <begin position="602"/>
        <end position="629"/>
    </location>
</feature>
<feature type="domain" description="C2H2-type" evidence="12">
    <location>
        <begin position="574"/>
        <end position="601"/>
    </location>
</feature>
<dbReference type="GO" id="GO:0000981">
    <property type="term" value="F:DNA-binding transcription factor activity, RNA polymerase II-specific"/>
    <property type="evidence" value="ECO:0007669"/>
    <property type="project" value="TreeGrafter"/>
</dbReference>
<evidence type="ECO:0000256" key="5">
    <source>
        <dbReference type="ARBA" id="ARBA00022833"/>
    </source>
</evidence>
<name>A0A8S4G509_PLUXY</name>
<dbReference type="PROSITE" id="PS00028">
    <property type="entry name" value="ZINC_FINGER_C2H2_1"/>
    <property type="match status" value="7"/>
</dbReference>
<keyword evidence="14" id="KW-1185">Reference proteome</keyword>
<comment type="caution">
    <text evidence="13">The sequence shown here is derived from an EMBL/GenBank/DDBJ whole genome shotgun (WGS) entry which is preliminary data.</text>
</comment>
<dbReference type="GO" id="GO:0008270">
    <property type="term" value="F:zinc ion binding"/>
    <property type="evidence" value="ECO:0007669"/>
    <property type="project" value="UniProtKB-KW"/>
</dbReference>
<dbReference type="Pfam" id="PF00096">
    <property type="entry name" value="zf-C2H2"/>
    <property type="match status" value="8"/>
</dbReference>
<dbReference type="Gene3D" id="3.30.160.60">
    <property type="entry name" value="Classic Zinc Finger"/>
    <property type="match status" value="7"/>
</dbReference>
<evidence type="ECO:0000256" key="7">
    <source>
        <dbReference type="ARBA" id="ARBA00023125"/>
    </source>
</evidence>
<feature type="domain" description="C2H2-type" evidence="12">
    <location>
        <begin position="546"/>
        <end position="573"/>
    </location>
</feature>
<dbReference type="FunFam" id="3.30.160.60:FF:002070">
    <property type="entry name" value="Zinc finger protein"/>
    <property type="match status" value="1"/>
</dbReference>
<dbReference type="PROSITE" id="PS50157">
    <property type="entry name" value="ZINC_FINGER_C2H2_2"/>
    <property type="match status" value="8"/>
</dbReference>
<organism evidence="13 14">
    <name type="scientific">Plutella xylostella</name>
    <name type="common">Diamondback moth</name>
    <name type="synonym">Plutella maculipennis</name>
    <dbReference type="NCBI Taxonomy" id="51655"/>
    <lineage>
        <taxon>Eukaryota</taxon>
        <taxon>Metazoa</taxon>
        <taxon>Ecdysozoa</taxon>
        <taxon>Arthropoda</taxon>
        <taxon>Hexapoda</taxon>
        <taxon>Insecta</taxon>
        <taxon>Pterygota</taxon>
        <taxon>Neoptera</taxon>
        <taxon>Endopterygota</taxon>
        <taxon>Lepidoptera</taxon>
        <taxon>Glossata</taxon>
        <taxon>Ditrysia</taxon>
        <taxon>Yponomeutoidea</taxon>
        <taxon>Plutellidae</taxon>
        <taxon>Plutella</taxon>
    </lineage>
</organism>